<comment type="caution">
    <text evidence="2">The sequence shown here is derived from an EMBL/GenBank/DDBJ whole genome shotgun (WGS) entry which is preliminary data.</text>
</comment>
<evidence type="ECO:0000256" key="1">
    <source>
        <dbReference type="SAM" id="Phobius"/>
    </source>
</evidence>
<feature type="transmembrane region" description="Helical" evidence="1">
    <location>
        <begin position="37"/>
        <end position="58"/>
    </location>
</feature>
<evidence type="ECO:0000313" key="2">
    <source>
        <dbReference type="EMBL" id="MET3617939.1"/>
    </source>
</evidence>
<dbReference type="EMBL" id="JBEPMA010000011">
    <property type="protein sequence ID" value="MET3617939.1"/>
    <property type="molecule type" value="Genomic_DNA"/>
</dbReference>
<accession>A0ABV2JAX6</accession>
<organism evidence="2 3">
    <name type="scientific">Peptoniphilus olsenii</name>
    <dbReference type="NCBI Taxonomy" id="411570"/>
    <lineage>
        <taxon>Bacteria</taxon>
        <taxon>Bacillati</taxon>
        <taxon>Bacillota</taxon>
        <taxon>Tissierellia</taxon>
        <taxon>Tissierellales</taxon>
        <taxon>Peptoniphilaceae</taxon>
        <taxon>Peptoniphilus</taxon>
    </lineage>
</organism>
<proteinExistence type="predicted"/>
<gene>
    <name evidence="2" type="ORF">ABID14_001574</name>
</gene>
<feature type="transmembrane region" description="Helical" evidence="1">
    <location>
        <begin position="108"/>
        <end position="135"/>
    </location>
</feature>
<dbReference type="InterPro" id="IPR010540">
    <property type="entry name" value="CmpB_TMEM229"/>
</dbReference>
<feature type="transmembrane region" description="Helical" evidence="1">
    <location>
        <begin position="141"/>
        <end position="162"/>
    </location>
</feature>
<feature type="transmembrane region" description="Helical" evidence="1">
    <location>
        <begin position="6"/>
        <end position="25"/>
    </location>
</feature>
<sequence>MKGIELILVFFIYSFIGWLWESFLCSSVELNKIFNRGFLLGPYCPIYGIGASVSYLMLGNMNSLFHIFLISAITSCTIEYIIGFGLEKFFNQKWWNYENYPFHINGRVCLYGLIIFGSANIAIVKYLTPAFLIFLSLATETVLRSIASVFTFILLFDLLLTINHLKGSSDMLEEIYTFLVERNDDYFISLNKSDKLAKLEYLKESGIVKEKLEELNDNLKYKEKKIKKYKNKKILKIKNLFDNYI</sequence>
<dbReference type="RefSeq" id="WP_354368840.1">
    <property type="nucleotide sequence ID" value="NZ_JBEPMA010000011.1"/>
</dbReference>
<keyword evidence="1" id="KW-0472">Membrane</keyword>
<keyword evidence="1" id="KW-0812">Transmembrane</keyword>
<reference evidence="2 3" key="1">
    <citation type="submission" date="2024-06" db="EMBL/GenBank/DDBJ databases">
        <title>Genomic Encyclopedia of Type Strains, Phase IV (KMG-IV): sequencing the most valuable type-strain genomes for metagenomic binning, comparative biology and taxonomic classification.</title>
        <authorList>
            <person name="Goeker M."/>
        </authorList>
    </citation>
    <scope>NUCLEOTIDE SEQUENCE [LARGE SCALE GENOMIC DNA]</scope>
    <source>
        <strain evidence="2 3">DSM 21460</strain>
    </source>
</reference>
<name>A0ABV2JAX6_9FIRM</name>
<protein>
    <submittedName>
        <fullName evidence="2">Membrane protein</fullName>
    </submittedName>
</protein>
<feature type="transmembrane region" description="Helical" evidence="1">
    <location>
        <begin position="64"/>
        <end position="87"/>
    </location>
</feature>
<keyword evidence="1" id="KW-1133">Transmembrane helix</keyword>
<evidence type="ECO:0000313" key="3">
    <source>
        <dbReference type="Proteomes" id="UP001549162"/>
    </source>
</evidence>
<keyword evidence="3" id="KW-1185">Reference proteome</keyword>
<dbReference type="Pfam" id="PF06541">
    <property type="entry name" value="ABC_trans_CmpB"/>
    <property type="match status" value="1"/>
</dbReference>
<dbReference type="Proteomes" id="UP001549162">
    <property type="component" value="Unassembled WGS sequence"/>
</dbReference>